<dbReference type="InterPro" id="IPR029069">
    <property type="entry name" value="HotDog_dom_sf"/>
</dbReference>
<evidence type="ECO:0000313" key="2">
    <source>
        <dbReference type="EMBL" id="RDW57678.1"/>
    </source>
</evidence>
<dbReference type="PANTHER" id="PTHR47260:SF3">
    <property type="entry name" value="THIOESTERASE FAMILY PROTEIN (AFU_ORTHOLOGUE AFUA_7G03960)"/>
    <property type="match status" value="1"/>
</dbReference>
<dbReference type="Pfam" id="PF03061">
    <property type="entry name" value="4HBT"/>
    <property type="match status" value="1"/>
</dbReference>
<proteinExistence type="predicted"/>
<dbReference type="AlphaFoldDB" id="A0A3D8Q7S1"/>
<comment type="caution">
    <text evidence="2">The sequence shown here is derived from an EMBL/GenBank/DDBJ whole genome shotgun (WGS) entry which is preliminary data.</text>
</comment>
<gene>
    <name evidence="2" type="ORF">BP5796_12479</name>
</gene>
<protein>
    <recommendedName>
        <fullName evidence="1">Thioesterase domain-containing protein</fullName>
    </recommendedName>
</protein>
<organism evidence="2 3">
    <name type="scientific">Coleophoma crateriformis</name>
    <dbReference type="NCBI Taxonomy" id="565419"/>
    <lineage>
        <taxon>Eukaryota</taxon>
        <taxon>Fungi</taxon>
        <taxon>Dikarya</taxon>
        <taxon>Ascomycota</taxon>
        <taxon>Pezizomycotina</taxon>
        <taxon>Leotiomycetes</taxon>
        <taxon>Helotiales</taxon>
        <taxon>Dermateaceae</taxon>
        <taxon>Coleophoma</taxon>
    </lineage>
</organism>
<dbReference type="OrthoDB" id="3528359at2759"/>
<dbReference type="CDD" id="cd03443">
    <property type="entry name" value="PaaI_thioesterase"/>
    <property type="match status" value="1"/>
</dbReference>
<name>A0A3D8Q7S1_9HELO</name>
<dbReference type="Proteomes" id="UP000256328">
    <property type="component" value="Unassembled WGS sequence"/>
</dbReference>
<dbReference type="SUPFAM" id="SSF54637">
    <property type="entry name" value="Thioesterase/thiol ester dehydrase-isomerase"/>
    <property type="match status" value="1"/>
</dbReference>
<dbReference type="PANTHER" id="PTHR47260">
    <property type="entry name" value="UPF0644 PROTEIN PB2B4.06"/>
    <property type="match status" value="1"/>
</dbReference>
<feature type="domain" description="Thioesterase" evidence="1">
    <location>
        <begin position="96"/>
        <end position="164"/>
    </location>
</feature>
<dbReference type="Gene3D" id="3.10.129.10">
    <property type="entry name" value="Hotdog Thioesterase"/>
    <property type="match status" value="1"/>
</dbReference>
<evidence type="ECO:0000313" key="3">
    <source>
        <dbReference type="Proteomes" id="UP000256328"/>
    </source>
</evidence>
<dbReference type="EMBL" id="PDLN01000022">
    <property type="protein sequence ID" value="RDW57678.1"/>
    <property type="molecule type" value="Genomic_DNA"/>
</dbReference>
<reference evidence="2 3" key="1">
    <citation type="journal article" date="2018" name="IMA Fungus">
        <title>IMA Genome-F 9: Draft genome sequence of Annulohypoxylon stygium, Aspergillus mulundensis, Berkeleyomyces basicola (syn. Thielaviopsis basicola), Ceratocystis smalleyi, two Cercospora beticola strains, Coleophoma cylindrospora, Fusarium fracticaudum, Phialophora cf. hyalina, and Morchella septimelata.</title>
        <authorList>
            <person name="Wingfield B.D."/>
            <person name="Bills G.F."/>
            <person name="Dong Y."/>
            <person name="Huang W."/>
            <person name="Nel W.J."/>
            <person name="Swalarsk-Parry B.S."/>
            <person name="Vaghefi N."/>
            <person name="Wilken P.M."/>
            <person name="An Z."/>
            <person name="de Beer Z.W."/>
            <person name="De Vos L."/>
            <person name="Chen L."/>
            <person name="Duong T.A."/>
            <person name="Gao Y."/>
            <person name="Hammerbacher A."/>
            <person name="Kikkert J.R."/>
            <person name="Li Y."/>
            <person name="Li H."/>
            <person name="Li K."/>
            <person name="Li Q."/>
            <person name="Liu X."/>
            <person name="Ma X."/>
            <person name="Naidoo K."/>
            <person name="Pethybridge S.J."/>
            <person name="Sun J."/>
            <person name="Steenkamp E.T."/>
            <person name="van der Nest M.A."/>
            <person name="van Wyk S."/>
            <person name="Wingfield M.J."/>
            <person name="Xiong C."/>
            <person name="Yue Q."/>
            <person name="Zhang X."/>
        </authorList>
    </citation>
    <scope>NUCLEOTIDE SEQUENCE [LARGE SCALE GENOMIC DNA]</scope>
    <source>
        <strain evidence="2 3">BP5796</strain>
    </source>
</reference>
<accession>A0A3D8Q7S1</accession>
<evidence type="ECO:0000259" key="1">
    <source>
        <dbReference type="Pfam" id="PF03061"/>
    </source>
</evidence>
<sequence length="192" mass="20630">MTKNPTSTHETSTLEDQLAKVVADYQTTKEWRASSSIQERRFVLRTPPADIEDNLTATALAGGNQISVPPFVFIDNTRGAVYSFFDLGSGLAGHSGMLHGGVLGILLDESMGLASFTVLPHHIGVTASFEIAYKAPIDIPAIVMVKATVERVEGRKAWVVASVESPTEATIFAEAKALFIEPRGADSMNQLI</sequence>
<keyword evidence="3" id="KW-1185">Reference proteome</keyword>
<dbReference type="InterPro" id="IPR006683">
    <property type="entry name" value="Thioestr_dom"/>
</dbReference>
<dbReference type="InterPro" id="IPR052061">
    <property type="entry name" value="PTE-AB_protein"/>
</dbReference>